<reference evidence="1 2" key="1">
    <citation type="journal article" date="2018" name="Front. Plant Sci.">
        <title>Red Clover (Trifolium pratense) and Zigzag Clover (T. medium) - A Picture of Genomic Similarities and Differences.</title>
        <authorList>
            <person name="Dluhosova J."/>
            <person name="Istvanek J."/>
            <person name="Nedelnik J."/>
            <person name="Repkova J."/>
        </authorList>
    </citation>
    <scope>NUCLEOTIDE SEQUENCE [LARGE SCALE GENOMIC DNA]</scope>
    <source>
        <strain evidence="2">cv. 10/8</strain>
        <tissue evidence="1">Leaf</tissue>
    </source>
</reference>
<dbReference type="EMBL" id="LXQA010079010">
    <property type="protein sequence ID" value="MCI11145.1"/>
    <property type="molecule type" value="Genomic_DNA"/>
</dbReference>
<feature type="non-terminal residue" evidence="1">
    <location>
        <position position="1"/>
    </location>
</feature>
<name>A0A392PJQ9_9FABA</name>
<sequence>GCCSYVESTILVPVKEKVVCAWTNSVMHLGNTTTNRVESTHARTAFGLPCTCELVNIVMERKPISLDIIHSHWKRQSLEDADLIQKGRPSLSLLPEWEAIQV</sequence>
<evidence type="ECO:0000313" key="2">
    <source>
        <dbReference type="Proteomes" id="UP000265520"/>
    </source>
</evidence>
<organism evidence="1 2">
    <name type="scientific">Trifolium medium</name>
    <dbReference type="NCBI Taxonomy" id="97028"/>
    <lineage>
        <taxon>Eukaryota</taxon>
        <taxon>Viridiplantae</taxon>
        <taxon>Streptophyta</taxon>
        <taxon>Embryophyta</taxon>
        <taxon>Tracheophyta</taxon>
        <taxon>Spermatophyta</taxon>
        <taxon>Magnoliopsida</taxon>
        <taxon>eudicotyledons</taxon>
        <taxon>Gunneridae</taxon>
        <taxon>Pentapetalae</taxon>
        <taxon>rosids</taxon>
        <taxon>fabids</taxon>
        <taxon>Fabales</taxon>
        <taxon>Fabaceae</taxon>
        <taxon>Papilionoideae</taxon>
        <taxon>50 kb inversion clade</taxon>
        <taxon>NPAAA clade</taxon>
        <taxon>Hologalegina</taxon>
        <taxon>IRL clade</taxon>
        <taxon>Trifolieae</taxon>
        <taxon>Trifolium</taxon>
    </lineage>
</organism>
<dbReference type="AlphaFoldDB" id="A0A392PJQ9"/>
<accession>A0A392PJQ9</accession>
<comment type="caution">
    <text evidence="1">The sequence shown here is derived from an EMBL/GenBank/DDBJ whole genome shotgun (WGS) entry which is preliminary data.</text>
</comment>
<dbReference type="Proteomes" id="UP000265520">
    <property type="component" value="Unassembled WGS sequence"/>
</dbReference>
<keyword evidence="2" id="KW-1185">Reference proteome</keyword>
<protein>
    <submittedName>
        <fullName evidence="1">Uncharacterized protein</fullName>
    </submittedName>
</protein>
<evidence type="ECO:0000313" key="1">
    <source>
        <dbReference type="EMBL" id="MCI11145.1"/>
    </source>
</evidence>
<proteinExistence type="predicted"/>